<protein>
    <recommendedName>
        <fullName evidence="8">Cytidylate kinase</fullName>
        <shortName evidence="8">CK</shortName>
        <ecNumber evidence="8">2.7.4.25</ecNumber>
    </recommendedName>
    <alternativeName>
        <fullName evidence="8">Cytidine monophosphate kinase</fullName>
        <shortName evidence="8">CMP kinase</shortName>
    </alternativeName>
</protein>
<accession>A0AAP2GD05</accession>
<dbReference type="InterPro" id="IPR027417">
    <property type="entry name" value="P-loop_NTPase"/>
</dbReference>
<evidence type="ECO:0000256" key="1">
    <source>
        <dbReference type="ARBA" id="ARBA00009427"/>
    </source>
</evidence>
<dbReference type="InterPro" id="IPR003136">
    <property type="entry name" value="Cytidylate_kin"/>
</dbReference>
<gene>
    <name evidence="8 10" type="primary">cmk</name>
    <name evidence="10" type="ORF">KK078_09965</name>
</gene>
<dbReference type="EC" id="2.7.4.25" evidence="8"/>
<evidence type="ECO:0000259" key="9">
    <source>
        <dbReference type="Pfam" id="PF02224"/>
    </source>
</evidence>
<dbReference type="GO" id="GO:0005737">
    <property type="term" value="C:cytoplasm"/>
    <property type="evidence" value="ECO:0007669"/>
    <property type="project" value="UniProtKB-SubCell"/>
</dbReference>
<keyword evidence="5 8" id="KW-0067">ATP-binding</keyword>
<dbReference type="Gene3D" id="3.40.50.300">
    <property type="entry name" value="P-loop containing nucleotide triphosphate hydrolases"/>
    <property type="match status" value="1"/>
</dbReference>
<evidence type="ECO:0000313" key="11">
    <source>
        <dbReference type="Proteomes" id="UP001319180"/>
    </source>
</evidence>
<evidence type="ECO:0000313" key="10">
    <source>
        <dbReference type="EMBL" id="MBT1686884.1"/>
    </source>
</evidence>
<evidence type="ECO:0000256" key="6">
    <source>
        <dbReference type="ARBA" id="ARBA00047615"/>
    </source>
</evidence>
<dbReference type="Pfam" id="PF02224">
    <property type="entry name" value="Cytidylate_kin"/>
    <property type="match status" value="1"/>
</dbReference>
<keyword evidence="4 8" id="KW-0418">Kinase</keyword>
<dbReference type="HAMAP" id="MF_00238">
    <property type="entry name" value="Cytidyl_kinase_type1"/>
    <property type="match status" value="1"/>
</dbReference>
<dbReference type="GO" id="GO:0036431">
    <property type="term" value="F:dCMP kinase activity"/>
    <property type="evidence" value="ECO:0007669"/>
    <property type="project" value="InterPro"/>
</dbReference>
<dbReference type="CDD" id="cd02020">
    <property type="entry name" value="CMPK"/>
    <property type="match status" value="1"/>
</dbReference>
<evidence type="ECO:0000256" key="4">
    <source>
        <dbReference type="ARBA" id="ARBA00022777"/>
    </source>
</evidence>
<dbReference type="AlphaFoldDB" id="A0AAP2GD05"/>
<feature type="binding site" evidence="8">
    <location>
        <begin position="12"/>
        <end position="20"/>
    </location>
    <ligand>
        <name>ATP</name>
        <dbReference type="ChEBI" id="CHEBI:30616"/>
    </ligand>
</feature>
<evidence type="ECO:0000256" key="2">
    <source>
        <dbReference type="ARBA" id="ARBA00022679"/>
    </source>
</evidence>
<dbReference type="SUPFAM" id="SSF52540">
    <property type="entry name" value="P-loop containing nucleoside triphosphate hydrolases"/>
    <property type="match status" value="1"/>
</dbReference>
<evidence type="ECO:0000256" key="7">
    <source>
        <dbReference type="ARBA" id="ARBA00048478"/>
    </source>
</evidence>
<comment type="caution">
    <text evidence="10">The sequence shown here is derived from an EMBL/GenBank/DDBJ whole genome shotgun (WGS) entry which is preliminary data.</text>
</comment>
<dbReference type="NCBIfam" id="TIGR00017">
    <property type="entry name" value="cmk"/>
    <property type="match status" value="1"/>
</dbReference>
<comment type="subcellular location">
    <subcellularLocation>
        <location evidence="8">Cytoplasm</location>
    </subcellularLocation>
</comment>
<evidence type="ECO:0000256" key="3">
    <source>
        <dbReference type="ARBA" id="ARBA00022741"/>
    </source>
</evidence>
<feature type="domain" description="Cytidylate kinase" evidence="9">
    <location>
        <begin position="8"/>
        <end position="220"/>
    </location>
</feature>
<dbReference type="GO" id="GO:0006220">
    <property type="term" value="P:pyrimidine nucleotide metabolic process"/>
    <property type="evidence" value="ECO:0007669"/>
    <property type="project" value="UniProtKB-UniRule"/>
</dbReference>
<keyword evidence="8" id="KW-0963">Cytoplasm</keyword>
<proteinExistence type="inferred from homology"/>
<dbReference type="InterPro" id="IPR011994">
    <property type="entry name" value="Cytidylate_kinase_dom"/>
</dbReference>
<dbReference type="RefSeq" id="WP_254090118.1">
    <property type="nucleotide sequence ID" value="NZ_JAHESC010000011.1"/>
</dbReference>
<keyword evidence="3 8" id="KW-0547">Nucleotide-binding</keyword>
<dbReference type="EMBL" id="JAHESC010000011">
    <property type="protein sequence ID" value="MBT1686884.1"/>
    <property type="molecule type" value="Genomic_DNA"/>
</dbReference>
<comment type="similarity">
    <text evidence="1 8">Belongs to the cytidylate kinase family. Type 1 subfamily.</text>
</comment>
<reference evidence="10 11" key="1">
    <citation type="submission" date="2021-05" db="EMBL/GenBank/DDBJ databases">
        <title>A Polyphasic approach of four new species of the genus Ohtaekwangia: Ohtaekwangia histidinii sp. nov., Ohtaekwangia cretensis sp. nov., Ohtaekwangia indiensis sp. nov., Ohtaekwangia reichenbachii sp. nov. from diverse environment.</title>
        <authorList>
            <person name="Octaviana S."/>
        </authorList>
    </citation>
    <scope>NUCLEOTIDE SEQUENCE [LARGE SCALE GENOMIC DNA]</scope>
    <source>
        <strain evidence="10 11">PWU37</strain>
    </source>
</reference>
<comment type="catalytic activity">
    <reaction evidence="7 8">
        <text>CMP + ATP = CDP + ADP</text>
        <dbReference type="Rhea" id="RHEA:11600"/>
        <dbReference type="ChEBI" id="CHEBI:30616"/>
        <dbReference type="ChEBI" id="CHEBI:58069"/>
        <dbReference type="ChEBI" id="CHEBI:60377"/>
        <dbReference type="ChEBI" id="CHEBI:456216"/>
        <dbReference type="EC" id="2.7.4.25"/>
    </reaction>
</comment>
<name>A0AAP2GD05_9BACT</name>
<keyword evidence="11" id="KW-1185">Reference proteome</keyword>
<organism evidence="10 11">
    <name type="scientific">Dawidia soli</name>
    <dbReference type="NCBI Taxonomy" id="2782352"/>
    <lineage>
        <taxon>Bacteria</taxon>
        <taxon>Pseudomonadati</taxon>
        <taxon>Bacteroidota</taxon>
        <taxon>Cytophagia</taxon>
        <taxon>Cytophagales</taxon>
        <taxon>Chryseotaleaceae</taxon>
        <taxon>Dawidia</taxon>
    </lineage>
</organism>
<evidence type="ECO:0000256" key="8">
    <source>
        <dbReference type="HAMAP-Rule" id="MF_00238"/>
    </source>
</evidence>
<sequence length="239" mass="26898">MNLRKIVIAIDGYSACGKSTTAKLVASILGYKYIDTGAMYRAVTLYFLEHHISLTNPKEIARALEQIHVSFKVNTHNVSETYLNGLNVEKEIRKMKISNHVSQVSALKEVRTAMVEQQRRMGKERGVVMDGRDIGTVVFPNAELKLFMTADMMVRATRRQQELMEKGQLVELDKVIENIEQRDLLDTTRAESPLRKADDATVIDTTFVSIDEQVDEAVRLAVTKILTPVPTAVHAKQLV</sequence>
<keyword evidence="2 8" id="KW-0808">Transferase</keyword>
<dbReference type="GO" id="GO:0005524">
    <property type="term" value="F:ATP binding"/>
    <property type="evidence" value="ECO:0007669"/>
    <property type="project" value="UniProtKB-UniRule"/>
</dbReference>
<evidence type="ECO:0000256" key="5">
    <source>
        <dbReference type="ARBA" id="ARBA00022840"/>
    </source>
</evidence>
<dbReference type="Proteomes" id="UP001319180">
    <property type="component" value="Unassembled WGS sequence"/>
</dbReference>
<comment type="catalytic activity">
    <reaction evidence="6 8">
        <text>dCMP + ATP = dCDP + ADP</text>
        <dbReference type="Rhea" id="RHEA:25094"/>
        <dbReference type="ChEBI" id="CHEBI:30616"/>
        <dbReference type="ChEBI" id="CHEBI:57566"/>
        <dbReference type="ChEBI" id="CHEBI:58593"/>
        <dbReference type="ChEBI" id="CHEBI:456216"/>
        <dbReference type="EC" id="2.7.4.25"/>
    </reaction>
</comment>